<feature type="chain" id="PRO_5039248339" evidence="3">
    <location>
        <begin position="29"/>
        <end position="1103"/>
    </location>
</feature>
<feature type="domain" description="Endonuclease YhcR N-terminal" evidence="5">
    <location>
        <begin position="38"/>
        <end position="141"/>
    </location>
</feature>
<keyword evidence="2" id="KW-0812">Transmembrane</keyword>
<name>A0A9D1TJJ8_9BACI</name>
<organism evidence="6 7">
    <name type="scientific">Candidatus Pseudogracilibacillus intestinigallinarum</name>
    <dbReference type="NCBI Taxonomy" id="2838742"/>
    <lineage>
        <taxon>Bacteria</taxon>
        <taxon>Bacillati</taxon>
        <taxon>Bacillota</taxon>
        <taxon>Bacilli</taxon>
        <taxon>Bacillales</taxon>
        <taxon>Bacillaceae</taxon>
        <taxon>Pseudogracilibacillus</taxon>
    </lineage>
</organism>
<dbReference type="SUPFAM" id="SSF56219">
    <property type="entry name" value="DNase I-like"/>
    <property type="match status" value="1"/>
</dbReference>
<reference evidence="6" key="1">
    <citation type="journal article" date="2021" name="PeerJ">
        <title>Extensive microbial diversity within the chicken gut microbiome revealed by metagenomics and culture.</title>
        <authorList>
            <person name="Gilroy R."/>
            <person name="Ravi A."/>
            <person name="Getino M."/>
            <person name="Pursley I."/>
            <person name="Horton D.L."/>
            <person name="Alikhan N.F."/>
            <person name="Baker D."/>
            <person name="Gharbi K."/>
            <person name="Hall N."/>
            <person name="Watson M."/>
            <person name="Adriaenssens E.M."/>
            <person name="Foster-Nyarko E."/>
            <person name="Jarju S."/>
            <person name="Secka A."/>
            <person name="Antonio M."/>
            <person name="Oren A."/>
            <person name="Chaudhuri R.R."/>
            <person name="La Ragione R."/>
            <person name="Hildebrand F."/>
            <person name="Pallen M.J."/>
        </authorList>
    </citation>
    <scope>NUCLEOTIDE SEQUENCE</scope>
    <source>
        <strain evidence="6">CHK169-2315</strain>
    </source>
</reference>
<evidence type="ECO:0000256" key="1">
    <source>
        <dbReference type="SAM" id="MobiDB-lite"/>
    </source>
</evidence>
<feature type="compositionally biased region" description="Acidic residues" evidence="1">
    <location>
        <begin position="1056"/>
        <end position="1068"/>
    </location>
</feature>
<keyword evidence="2" id="KW-1133">Transmembrane helix</keyword>
<sequence length="1103" mass="121745">MFHAKAQWKKTFSLLMIFLLLLSNVSFMQSVYAEETVSVEEAIENNEGMATVEGHIVGYVISGNNVTTDIDRFENTNIAIATDANETDIEKMLFVQITKDFRDQFGLASNPNIIGEKIIITGSLETYHTKSGLKNPTAISFADGTVEPEPPLEEGPVKIEEAHKNPTGNITVQGVVTAKLKNTIQIQDETGAIAVRPTNLDVSIGDEVTVQGNLAFYNKLLQLNDALLIEKHGKKDVVAEIVTGDKINDEIESQLITVKNVSLTKDQIGNGWVNYTASDGDGEFIVRDETDSLSLEIGETYDSITGIVIQFNDEFQIVPRSQDDIVANDNQVRPVYATPGAGSVPSGTEVALTTATDEATIYYTVDGTDPTETTGTEYTDPIMLEKDTTIKAIAYKDGFDESNITTFTYNVYDAERGLQIHDIQGPGHTSPYVNHVVEDIEGIVTYTYEIRGANYFHLQAEEDNYDGNKDTSEAIIVYTGRAENIDVGNKVKVTGEVDEYYIDGYDDKNETDLSVTQINARNDRGGMIEVIEDHVDLPTPITITSSDIPNQVIGKEGFNTFDREKNAMDYWESLEGMLVEIPPAKAVAPQEHGDLVVVTEEFETDTIHGGLLLEKDKPNAQFIQYKLYPNNNARNLKVKTGDVFTKDITGVVNYGFQNYKVYADLEDIEVAFEEGETEPKETILKQDRDKLSIAAYNVENFSANTSETSEEKAANIARAIVQDMHAPDIVGLIEMQDNNGMDSGPEDADASETFTRLIQVIEEAGGPTYDYVNINPIYNEDGGAPNSNIRVGFIYNKDRVSLVDGEIGTAEETVEYKNGELTLNPGRVGPNEAAFESSRKPLAAQFEFDGETFVAIANHLNSKRGDEAIFGQIQPPTLKSEPQRMEQAAILNNFMREIQEDNPDENIIVLGDMNDFEFSNPIEELKGDILTNLIDHVPAEKRYTYVFQGNSQVLDHILVSNNLAQHSEVDILHVNADFTPMHGRASDHDPVLAHIDLTKTDVETDEGDEEEQGTNGSGNNEEDDKSDGELSGDGAKEDTEQNDEDSNETYGIKDDIDGEVATNDDDHESELPNTATSMYTYLFIGIILTAAGITIVIIRRVKV</sequence>
<dbReference type="AlphaFoldDB" id="A0A9D1TJJ8"/>
<dbReference type="InterPro" id="IPR026876">
    <property type="entry name" value="Fn3_assoc_repeat"/>
</dbReference>
<dbReference type="Pfam" id="PF19886">
    <property type="entry name" value="DUF6359"/>
    <property type="match status" value="1"/>
</dbReference>
<evidence type="ECO:0000313" key="6">
    <source>
        <dbReference type="EMBL" id="HIV74275.1"/>
    </source>
</evidence>
<feature type="domain" description="Endonuclease/exonuclease/phosphatase" evidence="4">
    <location>
        <begin position="838"/>
        <end position="969"/>
    </location>
</feature>
<dbReference type="Gene3D" id="3.60.10.10">
    <property type="entry name" value="Endonuclease/exonuclease/phosphatase"/>
    <property type="match status" value="1"/>
</dbReference>
<dbReference type="Proteomes" id="UP000823937">
    <property type="component" value="Unassembled WGS sequence"/>
</dbReference>
<dbReference type="GO" id="GO:0003824">
    <property type="term" value="F:catalytic activity"/>
    <property type="evidence" value="ECO:0007669"/>
    <property type="project" value="InterPro"/>
</dbReference>
<evidence type="ECO:0000259" key="4">
    <source>
        <dbReference type="Pfam" id="PF19580"/>
    </source>
</evidence>
<dbReference type="PANTHER" id="PTHR42834:SF1">
    <property type="entry name" value="ENDONUCLEASE_EXONUCLEASE_PHOSPHATASE FAMILY PROTEIN (AFU_ORTHOLOGUE AFUA_3G09210)"/>
    <property type="match status" value="1"/>
</dbReference>
<dbReference type="InterPro" id="IPR005135">
    <property type="entry name" value="Endo/exonuclease/phosphatase"/>
</dbReference>
<feature type="transmembrane region" description="Helical" evidence="2">
    <location>
        <begin position="1078"/>
        <end position="1098"/>
    </location>
</feature>
<dbReference type="CDD" id="cd04486">
    <property type="entry name" value="YhcR_OBF_like"/>
    <property type="match status" value="1"/>
</dbReference>
<feature type="region of interest" description="Disordered" evidence="1">
    <location>
        <begin position="999"/>
        <end position="1072"/>
    </location>
</feature>
<dbReference type="Pfam" id="PF19580">
    <property type="entry name" value="Exo_endo_phos_3"/>
    <property type="match status" value="1"/>
</dbReference>
<dbReference type="EMBL" id="DXHX01000061">
    <property type="protein sequence ID" value="HIV74275.1"/>
    <property type="molecule type" value="Genomic_DNA"/>
</dbReference>
<dbReference type="InterPro" id="IPR045939">
    <property type="entry name" value="YhcR_N"/>
</dbReference>
<dbReference type="Pfam" id="PF13287">
    <property type="entry name" value="Fn3_assoc"/>
    <property type="match status" value="1"/>
</dbReference>
<evidence type="ECO:0000259" key="5">
    <source>
        <dbReference type="Pfam" id="PF19886"/>
    </source>
</evidence>
<evidence type="ECO:0000313" key="7">
    <source>
        <dbReference type="Proteomes" id="UP000823937"/>
    </source>
</evidence>
<proteinExistence type="predicted"/>
<dbReference type="InterPro" id="IPR036691">
    <property type="entry name" value="Endo/exonu/phosph_ase_sf"/>
</dbReference>
<keyword evidence="2" id="KW-0472">Membrane</keyword>
<keyword evidence="3" id="KW-0732">Signal</keyword>
<comment type="caution">
    <text evidence="6">The sequence shown here is derived from an EMBL/GenBank/DDBJ whole genome shotgun (WGS) entry which is preliminary data.</text>
</comment>
<dbReference type="PANTHER" id="PTHR42834">
    <property type="entry name" value="ENDONUCLEASE/EXONUCLEASE/PHOSPHATASE FAMILY PROTEIN (AFU_ORTHOLOGUE AFUA_3G09210)"/>
    <property type="match status" value="1"/>
</dbReference>
<dbReference type="CDD" id="cd10283">
    <property type="entry name" value="MnuA_DNase1-like"/>
    <property type="match status" value="1"/>
</dbReference>
<feature type="compositionally biased region" description="Acidic residues" evidence="1">
    <location>
        <begin position="1003"/>
        <end position="1012"/>
    </location>
</feature>
<evidence type="ECO:0000256" key="3">
    <source>
        <dbReference type="SAM" id="SignalP"/>
    </source>
</evidence>
<reference evidence="6" key="2">
    <citation type="submission" date="2021-04" db="EMBL/GenBank/DDBJ databases">
        <authorList>
            <person name="Gilroy R."/>
        </authorList>
    </citation>
    <scope>NUCLEOTIDE SEQUENCE</scope>
    <source>
        <strain evidence="6">CHK169-2315</strain>
    </source>
</reference>
<gene>
    <name evidence="6" type="ORF">H9895_04245</name>
</gene>
<evidence type="ECO:0000256" key="2">
    <source>
        <dbReference type="SAM" id="Phobius"/>
    </source>
</evidence>
<accession>A0A9D1TJJ8</accession>
<protein>
    <submittedName>
        <fullName evidence="6">Chitobiase/beta-hexosaminidase C-terminal domain-containing protein</fullName>
    </submittedName>
</protein>
<feature type="signal peptide" evidence="3">
    <location>
        <begin position="1"/>
        <end position="28"/>
    </location>
</feature>